<dbReference type="RefSeq" id="WP_133736831.1">
    <property type="nucleotide sequence ID" value="NZ_SOAX01000006.1"/>
</dbReference>
<feature type="compositionally biased region" description="Acidic residues" evidence="1">
    <location>
        <begin position="75"/>
        <end position="86"/>
    </location>
</feature>
<feature type="signal peptide" evidence="2">
    <location>
        <begin position="1"/>
        <end position="31"/>
    </location>
</feature>
<dbReference type="AlphaFoldDB" id="A0A4R7JM74"/>
<sequence>MSYPAKKTFKNPTWVLFAGFFILAGCQIDGASDTGSDNGQSAQQDESVTDDTQETASRPSSEDDLVADSSGDSSTTDDESVDDGTTETDGGTTETDGDTTETDGDTTTLDTTATLMWDAPTQRENGDTLKVGSIDYYIVSWGQDPDTLANTEQVSCVNCTDMEHVIEDLDEGTWYFTVQTRDTDGNVSREADLASKKI</sequence>
<dbReference type="InterPro" id="IPR013783">
    <property type="entry name" value="Ig-like_fold"/>
</dbReference>
<dbReference type="InterPro" id="IPR036116">
    <property type="entry name" value="FN3_sf"/>
</dbReference>
<dbReference type="Proteomes" id="UP000295830">
    <property type="component" value="Unassembled WGS sequence"/>
</dbReference>
<keyword evidence="4" id="KW-1185">Reference proteome</keyword>
<name>A0A4R7JM74_9GAMM</name>
<feature type="compositionally biased region" description="Acidic residues" evidence="1">
    <location>
        <begin position="95"/>
        <end position="104"/>
    </location>
</feature>
<gene>
    <name evidence="3" type="ORF">DES49_2599</name>
</gene>
<feature type="chain" id="PRO_5020329921" description="Fibronectin type-III domain-containing protein" evidence="2">
    <location>
        <begin position="32"/>
        <end position="198"/>
    </location>
</feature>
<protein>
    <recommendedName>
        <fullName evidence="5">Fibronectin type-III domain-containing protein</fullName>
    </recommendedName>
</protein>
<evidence type="ECO:0008006" key="5">
    <source>
        <dbReference type="Google" id="ProtNLM"/>
    </source>
</evidence>
<reference evidence="3 4" key="1">
    <citation type="submission" date="2019-03" db="EMBL/GenBank/DDBJ databases">
        <title>Genomic Encyclopedia of Type Strains, Phase IV (KMG-IV): sequencing the most valuable type-strain genomes for metagenomic binning, comparative biology and taxonomic classification.</title>
        <authorList>
            <person name="Goeker M."/>
        </authorList>
    </citation>
    <scope>NUCLEOTIDE SEQUENCE [LARGE SCALE GENOMIC DNA]</scope>
    <source>
        <strain evidence="3 4">DSM 15505</strain>
    </source>
</reference>
<dbReference type="Gene3D" id="2.60.40.10">
    <property type="entry name" value="Immunoglobulins"/>
    <property type="match status" value="1"/>
</dbReference>
<dbReference type="SUPFAM" id="SSF49265">
    <property type="entry name" value="Fibronectin type III"/>
    <property type="match status" value="1"/>
</dbReference>
<feature type="compositionally biased region" description="Polar residues" evidence="1">
    <location>
        <begin position="33"/>
        <end position="46"/>
    </location>
</feature>
<dbReference type="OrthoDB" id="6371650at2"/>
<evidence type="ECO:0000313" key="4">
    <source>
        <dbReference type="Proteomes" id="UP000295830"/>
    </source>
</evidence>
<dbReference type="PROSITE" id="PS51257">
    <property type="entry name" value="PROKAR_LIPOPROTEIN"/>
    <property type="match status" value="1"/>
</dbReference>
<keyword evidence="2" id="KW-0732">Signal</keyword>
<evidence type="ECO:0000256" key="2">
    <source>
        <dbReference type="SAM" id="SignalP"/>
    </source>
</evidence>
<organism evidence="3 4">
    <name type="scientific">Halospina denitrificans</name>
    <dbReference type="NCBI Taxonomy" id="332522"/>
    <lineage>
        <taxon>Bacteria</taxon>
        <taxon>Pseudomonadati</taxon>
        <taxon>Pseudomonadota</taxon>
        <taxon>Gammaproteobacteria</taxon>
        <taxon>Halospina</taxon>
    </lineage>
</organism>
<proteinExistence type="predicted"/>
<evidence type="ECO:0000256" key="1">
    <source>
        <dbReference type="SAM" id="MobiDB-lite"/>
    </source>
</evidence>
<comment type="caution">
    <text evidence="3">The sequence shown here is derived from an EMBL/GenBank/DDBJ whole genome shotgun (WGS) entry which is preliminary data.</text>
</comment>
<evidence type="ECO:0000313" key="3">
    <source>
        <dbReference type="EMBL" id="TDT38616.1"/>
    </source>
</evidence>
<accession>A0A4R7JM74</accession>
<feature type="region of interest" description="Disordered" evidence="1">
    <location>
        <begin position="28"/>
        <end position="109"/>
    </location>
</feature>
<dbReference type="EMBL" id="SOAX01000006">
    <property type="protein sequence ID" value="TDT38616.1"/>
    <property type="molecule type" value="Genomic_DNA"/>
</dbReference>